<accession>A0A517VPY1</accession>
<gene>
    <name evidence="1" type="primary">yhaO</name>
    <name evidence="1" type="ORF">V144x_04340</name>
</gene>
<dbReference type="Proteomes" id="UP000318704">
    <property type="component" value="Chromosome"/>
</dbReference>
<protein>
    <submittedName>
        <fullName evidence="1">Putative metallophosphoesterase YhaO</fullName>
    </submittedName>
</protein>
<reference evidence="1 2" key="1">
    <citation type="submission" date="2019-03" db="EMBL/GenBank/DDBJ databases">
        <title>Deep-cultivation of Planctomycetes and their phenomic and genomic characterization uncovers novel biology.</title>
        <authorList>
            <person name="Wiegand S."/>
            <person name="Jogler M."/>
            <person name="Boedeker C."/>
            <person name="Pinto D."/>
            <person name="Vollmers J."/>
            <person name="Rivas-Marin E."/>
            <person name="Kohn T."/>
            <person name="Peeters S.H."/>
            <person name="Heuer A."/>
            <person name="Rast P."/>
            <person name="Oberbeckmann S."/>
            <person name="Bunk B."/>
            <person name="Jeske O."/>
            <person name="Meyerdierks A."/>
            <person name="Storesund J.E."/>
            <person name="Kallscheuer N."/>
            <person name="Luecker S."/>
            <person name="Lage O.M."/>
            <person name="Pohl T."/>
            <person name="Merkel B.J."/>
            <person name="Hornburger P."/>
            <person name="Mueller R.-W."/>
            <person name="Bruemmer F."/>
            <person name="Labrenz M."/>
            <person name="Spormann A.M."/>
            <person name="Op den Camp H."/>
            <person name="Overmann J."/>
            <person name="Amann R."/>
            <person name="Jetten M.S.M."/>
            <person name="Mascher T."/>
            <person name="Medema M.H."/>
            <person name="Devos D.P."/>
            <person name="Kaster A.-K."/>
            <person name="Ovreas L."/>
            <person name="Rohde M."/>
            <person name="Galperin M.Y."/>
            <person name="Jogler C."/>
        </authorList>
    </citation>
    <scope>NUCLEOTIDE SEQUENCE [LARGE SCALE GENOMIC DNA]</scope>
    <source>
        <strain evidence="1 2">V144</strain>
    </source>
</reference>
<sequence>MSFVPTRFIHASNLHLDHQPQGIGKVDSESQMILEDCTLTTFEQVIKAALEHEIDFLLLTGNTLIEEDHSIRAKISFVEGLQQLASENIQVFILPGQHDPLSVWHSQFHWPGNVTFLSPHDHDIIDIMRADETIATLQVLESAHYKTEQPLKLNQRNQLFNQHDQRAISIGILPANVTQEKTDHNCELEHSPSQVLSDQFEEVSFDYIALCKGTQRHTFEMQPGIAHHPGVAQGLNFNECDNNGVTLVTIKPEKQLELHLLNLATVRWLVIELQIDPECSRKQLKHLMREALFSYKNAVFEKVWMVRWQWEGSGELFQSLKIAKNQSDLGLEIASELRDHLPVRIEQCFELQADIRKFSSRSASLVKRYHDQLEAFQTDTDTPLKQLVTHTAHLDQTWSHRMDSLIHEMVEQRIFNTAIRNGHNWLNISSDEEVHL</sequence>
<evidence type="ECO:0000313" key="1">
    <source>
        <dbReference type="EMBL" id="QDT95000.1"/>
    </source>
</evidence>
<dbReference type="PANTHER" id="PTHR30337">
    <property type="entry name" value="COMPONENT OF ATP-DEPENDENT DSDNA EXONUCLEASE"/>
    <property type="match status" value="1"/>
</dbReference>
<dbReference type="AlphaFoldDB" id="A0A517VPY1"/>
<evidence type="ECO:0000313" key="2">
    <source>
        <dbReference type="Proteomes" id="UP000318704"/>
    </source>
</evidence>
<dbReference type="RefSeq" id="WP_144980671.1">
    <property type="nucleotide sequence ID" value="NZ_CP037920.1"/>
</dbReference>
<dbReference type="PANTHER" id="PTHR30337:SF7">
    <property type="entry name" value="PHOSPHOESTERASE"/>
    <property type="match status" value="1"/>
</dbReference>
<dbReference type="InterPro" id="IPR050535">
    <property type="entry name" value="DNA_Repair-Maintenance_Comp"/>
</dbReference>
<organism evidence="1 2">
    <name type="scientific">Gimesia aquarii</name>
    <dbReference type="NCBI Taxonomy" id="2527964"/>
    <lineage>
        <taxon>Bacteria</taxon>
        <taxon>Pseudomonadati</taxon>
        <taxon>Planctomycetota</taxon>
        <taxon>Planctomycetia</taxon>
        <taxon>Planctomycetales</taxon>
        <taxon>Planctomycetaceae</taxon>
        <taxon>Gimesia</taxon>
    </lineage>
</organism>
<dbReference type="EMBL" id="CP037920">
    <property type="protein sequence ID" value="QDT95000.1"/>
    <property type="molecule type" value="Genomic_DNA"/>
</dbReference>
<dbReference type="Gene3D" id="3.60.21.10">
    <property type="match status" value="1"/>
</dbReference>
<dbReference type="KEGG" id="gaw:V144x_04340"/>
<name>A0A517VPY1_9PLAN</name>
<dbReference type="SUPFAM" id="SSF56300">
    <property type="entry name" value="Metallo-dependent phosphatases"/>
    <property type="match status" value="1"/>
</dbReference>
<dbReference type="InterPro" id="IPR029052">
    <property type="entry name" value="Metallo-depent_PP-like"/>
</dbReference>
<proteinExistence type="predicted"/>